<keyword evidence="1" id="KW-0812">Transmembrane</keyword>
<dbReference type="AlphaFoldDB" id="X1KFE5"/>
<feature type="non-terminal residue" evidence="2">
    <location>
        <position position="1"/>
    </location>
</feature>
<comment type="caution">
    <text evidence="2">The sequence shown here is derived from an EMBL/GenBank/DDBJ whole genome shotgun (WGS) entry which is preliminary data.</text>
</comment>
<organism evidence="2">
    <name type="scientific">marine sediment metagenome</name>
    <dbReference type="NCBI Taxonomy" id="412755"/>
    <lineage>
        <taxon>unclassified sequences</taxon>
        <taxon>metagenomes</taxon>
        <taxon>ecological metagenomes</taxon>
    </lineage>
</organism>
<evidence type="ECO:0000256" key="1">
    <source>
        <dbReference type="SAM" id="Phobius"/>
    </source>
</evidence>
<protein>
    <submittedName>
        <fullName evidence="2">Uncharacterized protein</fullName>
    </submittedName>
</protein>
<keyword evidence="1" id="KW-0472">Membrane</keyword>
<feature type="transmembrane region" description="Helical" evidence="1">
    <location>
        <begin position="24"/>
        <end position="57"/>
    </location>
</feature>
<gene>
    <name evidence="2" type="ORF">S03H2_59245</name>
</gene>
<dbReference type="EMBL" id="BARU01038091">
    <property type="protein sequence ID" value="GAH80783.1"/>
    <property type="molecule type" value="Genomic_DNA"/>
</dbReference>
<reference evidence="2" key="1">
    <citation type="journal article" date="2014" name="Front. Microbiol.">
        <title>High frequency of phylogenetically diverse reductive dehalogenase-homologous genes in deep subseafloor sedimentary metagenomes.</title>
        <authorList>
            <person name="Kawai M."/>
            <person name="Futagami T."/>
            <person name="Toyoda A."/>
            <person name="Takaki Y."/>
            <person name="Nishi S."/>
            <person name="Hori S."/>
            <person name="Arai W."/>
            <person name="Tsubouchi T."/>
            <person name="Morono Y."/>
            <person name="Uchiyama I."/>
            <person name="Ito T."/>
            <person name="Fujiyama A."/>
            <person name="Inagaki F."/>
            <person name="Takami H."/>
        </authorList>
    </citation>
    <scope>NUCLEOTIDE SEQUENCE</scope>
    <source>
        <strain evidence="2">Expedition CK06-06</strain>
    </source>
</reference>
<sequence length="61" mass="6628">CNSFRNSQNKMGNEMIAPITAPEIIKLACVMAFICPTAMIGGGLGLCGVVRVVCWLMRRKL</sequence>
<proteinExistence type="predicted"/>
<keyword evidence="1" id="KW-1133">Transmembrane helix</keyword>
<accession>X1KFE5</accession>
<evidence type="ECO:0000313" key="2">
    <source>
        <dbReference type="EMBL" id="GAH80783.1"/>
    </source>
</evidence>
<name>X1KFE5_9ZZZZ</name>